<accession>A0A2B4RKU8</accession>
<reference evidence="2" key="1">
    <citation type="journal article" date="2017" name="bioRxiv">
        <title>Comparative analysis of the genomes of Stylophora pistillata and Acropora digitifera provides evidence for extensive differences between species of corals.</title>
        <authorList>
            <person name="Voolstra C.R."/>
            <person name="Li Y."/>
            <person name="Liew Y.J."/>
            <person name="Baumgarten S."/>
            <person name="Zoccola D."/>
            <person name="Flot J.-F."/>
            <person name="Tambutte S."/>
            <person name="Allemand D."/>
            <person name="Aranda M."/>
        </authorList>
    </citation>
    <scope>NUCLEOTIDE SEQUENCE [LARGE SCALE GENOMIC DNA]</scope>
</reference>
<dbReference type="PANTHER" id="PTHR15665:SF1">
    <property type="entry name" value="PROTEIN ASTEROID HOMOLOG 1"/>
    <property type="match status" value="1"/>
</dbReference>
<comment type="caution">
    <text evidence="1">The sequence shown here is derived from an EMBL/GenBank/DDBJ whole genome shotgun (WGS) entry which is preliminary data.</text>
</comment>
<keyword evidence="2" id="KW-1185">Reference proteome</keyword>
<dbReference type="STRING" id="50429.A0A2B4RKU8"/>
<dbReference type="Proteomes" id="UP000225706">
    <property type="component" value="Unassembled WGS sequence"/>
</dbReference>
<name>A0A2B4RKU8_STYPI</name>
<sequence length="289" mass="32464">MSTNRCSQPLRKFTYGILASAPLKGGNRTTVQEWDREGFQVKSSIISPVDGENIPCLREIPSLDLDKRLAMYLDALHSNTTKIKSLPEELKLVGASLRFLYRKANPKLKPSHLSAILCGCVKLEDGSWRECLEKSKDQPFDVQAAHSFSQWQCVLRDAIHLNRVLHEPVPTPYIRNIFNGQLVHNLQRKLERGNIFFVRDKEGPKVPFYVAKHAGSMKNVWGKRSASILDSNSRKSFSVSGALYSDYGRRSLLSQTPFPSLRQSINRSLAEEVAAGIQKVQLQASKGEA</sequence>
<protein>
    <submittedName>
        <fullName evidence="1">Protein asteroid-like 1</fullName>
    </submittedName>
</protein>
<evidence type="ECO:0000313" key="2">
    <source>
        <dbReference type="Proteomes" id="UP000225706"/>
    </source>
</evidence>
<dbReference type="OrthoDB" id="25987at2759"/>
<evidence type="ECO:0000313" key="1">
    <source>
        <dbReference type="EMBL" id="PFX17120.1"/>
    </source>
</evidence>
<organism evidence="1 2">
    <name type="scientific">Stylophora pistillata</name>
    <name type="common">Smooth cauliflower coral</name>
    <dbReference type="NCBI Taxonomy" id="50429"/>
    <lineage>
        <taxon>Eukaryota</taxon>
        <taxon>Metazoa</taxon>
        <taxon>Cnidaria</taxon>
        <taxon>Anthozoa</taxon>
        <taxon>Hexacorallia</taxon>
        <taxon>Scleractinia</taxon>
        <taxon>Astrocoeniina</taxon>
        <taxon>Pocilloporidae</taxon>
        <taxon>Stylophora</taxon>
    </lineage>
</organism>
<dbReference type="EMBL" id="LSMT01000495">
    <property type="protein sequence ID" value="PFX17120.1"/>
    <property type="molecule type" value="Genomic_DNA"/>
</dbReference>
<proteinExistence type="predicted"/>
<dbReference type="InterPro" id="IPR026832">
    <property type="entry name" value="Asteroid"/>
</dbReference>
<dbReference type="AlphaFoldDB" id="A0A2B4RKU8"/>
<gene>
    <name evidence="1" type="primary">Aste1</name>
    <name evidence="1" type="ORF">AWC38_SpisGene18563</name>
</gene>
<dbReference type="PANTHER" id="PTHR15665">
    <property type="entry name" value="ASTEROID PROTEIN"/>
    <property type="match status" value="1"/>
</dbReference>